<dbReference type="Pfam" id="PF23131">
    <property type="entry name" value="DotY"/>
    <property type="match status" value="1"/>
</dbReference>
<dbReference type="HOGENOM" id="CLU_1065317_0_0_6"/>
<reference evidence="4" key="2">
    <citation type="submission" date="2014-09" db="EMBL/GenBank/DDBJ databases">
        <authorList>
            <person name="Gomez-Valero L."/>
        </authorList>
    </citation>
    <scope>NUCLEOTIDE SEQUENCE [LARGE SCALE GENOMIC DNA]</scope>
    <source>
        <strain evidence="4">ATCC33218</strain>
    </source>
</reference>
<evidence type="ECO:0008006" key="6">
    <source>
        <dbReference type="Google" id="ProtNLM"/>
    </source>
</evidence>
<dbReference type="EMBL" id="LN614830">
    <property type="protein sequence ID" value="CEG62112.1"/>
    <property type="molecule type" value="Genomic_DNA"/>
</dbReference>
<dbReference type="InterPro" id="IPR049927">
    <property type="entry name" value="DotY_N"/>
</dbReference>
<name>A0A098GJC4_LEGMI</name>
<gene>
    <name evidence="2" type="ORF">LMI_2873</name>
    <name evidence="3" type="ORF">SAMN02982997_02746</name>
</gene>
<reference evidence="3 5" key="3">
    <citation type="submission" date="2016-10" db="EMBL/GenBank/DDBJ databases">
        <authorList>
            <person name="Varghese N."/>
            <person name="Submissions S."/>
        </authorList>
    </citation>
    <scope>NUCLEOTIDE SEQUENCE [LARGE SCALE GENOMIC DNA]</scope>
    <source>
        <strain evidence="3 5">ATCC 33218</strain>
    </source>
</reference>
<accession>A0A098GJC4</accession>
<evidence type="ECO:0000313" key="3">
    <source>
        <dbReference type="EMBL" id="SCY74280.1"/>
    </source>
</evidence>
<dbReference type="InterPro" id="IPR056465">
    <property type="entry name" value="DotY"/>
</dbReference>
<dbReference type="OrthoDB" id="5635174at2"/>
<dbReference type="Proteomes" id="UP000032414">
    <property type="component" value="Chromosome I"/>
</dbReference>
<dbReference type="Proteomes" id="UP000182998">
    <property type="component" value="Unassembled WGS sequence"/>
</dbReference>
<dbReference type="PATRIC" id="fig|451.8.peg.2465"/>
<dbReference type="CDD" id="cd22643">
    <property type="entry name" value="DotY_NTD"/>
    <property type="match status" value="1"/>
</dbReference>
<reference evidence="2" key="1">
    <citation type="submission" date="2014-09" db="EMBL/GenBank/DDBJ databases">
        <authorList>
            <person name="GOMEZ-VALERO Laura"/>
        </authorList>
    </citation>
    <scope>NUCLEOTIDE SEQUENCE</scope>
    <source>
        <strain evidence="2">ATCC33218</strain>
    </source>
</reference>
<organism evidence="2 4">
    <name type="scientific">Legionella micdadei</name>
    <name type="common">Tatlockia micdadei</name>
    <dbReference type="NCBI Taxonomy" id="451"/>
    <lineage>
        <taxon>Bacteria</taxon>
        <taxon>Pseudomonadati</taxon>
        <taxon>Pseudomonadota</taxon>
        <taxon>Gammaproteobacteria</taxon>
        <taxon>Legionellales</taxon>
        <taxon>Legionellaceae</taxon>
        <taxon>Legionella</taxon>
    </lineage>
</organism>
<evidence type="ECO:0000313" key="2">
    <source>
        <dbReference type="EMBL" id="CEG62112.1"/>
    </source>
</evidence>
<evidence type="ECO:0000313" key="5">
    <source>
        <dbReference type="Proteomes" id="UP000182998"/>
    </source>
</evidence>
<evidence type="ECO:0000256" key="1">
    <source>
        <dbReference type="SAM" id="MobiDB-lite"/>
    </source>
</evidence>
<protein>
    <recommendedName>
        <fullName evidence="6">Substrate of the Dot/Icm secretion system</fullName>
    </recommendedName>
</protein>
<dbReference type="KEGG" id="tmc:LMI_2873"/>
<evidence type="ECO:0000313" key="4">
    <source>
        <dbReference type="Proteomes" id="UP000032414"/>
    </source>
</evidence>
<proteinExistence type="predicted"/>
<dbReference type="EMBL" id="FMVN01000016">
    <property type="protein sequence ID" value="SCY74280.1"/>
    <property type="molecule type" value="Genomic_DNA"/>
</dbReference>
<dbReference type="AlphaFoldDB" id="A0A098GJC4"/>
<sequence>MPRATLRTTTRGTGIKPLAPESKAIDAAKECVRHSPEGADYLVDRFDNRMDELGMTEEAKGMRRHLEDFREYVHMKSATNGQAWFGEFVEGNYKNLQRNIADKAAKEVAENIQGPIRVDFAVDENSHYKRVFVNEGQKISGEQARPLDKLVNAFFGENDIANRGNILYEATKEGDMKYERGEPKRADPEEVDSLMKTELKDYLGEHGIEADVRSRSGQAKQQPQKAAQQVTGRAAAVKEAPAPGTPTPSSGDEAPTSAPAA</sequence>
<keyword evidence="5" id="KW-1185">Reference proteome</keyword>
<feature type="compositionally biased region" description="Low complexity" evidence="1">
    <location>
        <begin position="218"/>
        <end position="229"/>
    </location>
</feature>
<feature type="region of interest" description="Disordered" evidence="1">
    <location>
        <begin position="209"/>
        <end position="261"/>
    </location>
</feature>
<dbReference type="RefSeq" id="WP_045100237.1">
    <property type="nucleotide sequence ID" value="NZ_CP020614.1"/>
</dbReference>
<dbReference type="STRING" id="451.B6N58_13265"/>